<evidence type="ECO:0000259" key="9">
    <source>
        <dbReference type="Pfam" id="PF03460"/>
    </source>
</evidence>
<evidence type="ECO:0000259" key="8">
    <source>
        <dbReference type="Pfam" id="PF01077"/>
    </source>
</evidence>
<dbReference type="GO" id="GO:0051539">
    <property type="term" value="F:4 iron, 4 sulfur cluster binding"/>
    <property type="evidence" value="ECO:0007669"/>
    <property type="project" value="UniProtKB-KW"/>
</dbReference>
<keyword evidence="2" id="KW-0004">4Fe-4S</keyword>
<dbReference type="InterPro" id="IPR005117">
    <property type="entry name" value="NiRdtase/SiRdtase_haem-b_fer"/>
</dbReference>
<proteinExistence type="inferred from homology"/>
<comment type="similarity">
    <text evidence="1">Belongs to the nitrite and sulfite reductase 4Fe-4S domain family.</text>
</comment>
<evidence type="ECO:0000256" key="1">
    <source>
        <dbReference type="ARBA" id="ARBA00010429"/>
    </source>
</evidence>
<sequence>MPGNLRELRINGIYTQRDGRYMQRIKLAAGRITARQAVTVADIADAFAGGRVHLTTRGSMELHDLTDAALADVGTRLAEAGLATRGSCGGAVRGISCSSTGTRNIPTVQAFCQILHDHFTGNPEFEDLPKKFKISVDAGYFGARHLIQDAGLVLTRTDGPISYYDLWAGGGLGREPRPGFLLFSGVPENSVIPIIEEIIRTYRAHTPAGKRLKHLIATNGEEGFRALLKSPRTEPIQTGANATHSGTPSRNEALIRIEVGIFAGELNTATLRGVAGIATGFADGILAVTADQNITMYVKTIEQATTTCAQLTDLGLSGTTPEEKVVFRICPGNHDCRMGLAPTRTIARELISRMNSSSCHRSWAVAGCNNSCSQPQLADVGIYASRIAKEADGSQTPRFTVLTRNGDQPFAVPTHRDITFDELLSAVNTLA</sequence>
<keyword evidence="7" id="KW-0411">Iron-sulfur</keyword>
<organism evidence="10 11">
    <name type="scientific">Geobacter argillaceus</name>
    <dbReference type="NCBI Taxonomy" id="345631"/>
    <lineage>
        <taxon>Bacteria</taxon>
        <taxon>Pseudomonadati</taxon>
        <taxon>Thermodesulfobacteriota</taxon>
        <taxon>Desulfuromonadia</taxon>
        <taxon>Geobacterales</taxon>
        <taxon>Geobacteraceae</taxon>
        <taxon>Geobacter</taxon>
    </lineage>
</organism>
<dbReference type="SUPFAM" id="SSF55124">
    <property type="entry name" value="Nitrite/Sulfite reductase N-terminal domain-like"/>
    <property type="match status" value="2"/>
</dbReference>
<accession>A0A562WU36</accession>
<gene>
    <name evidence="10" type="ORF">JN12_00424</name>
</gene>
<dbReference type="PANTHER" id="PTHR32439">
    <property type="entry name" value="FERREDOXIN--NITRITE REDUCTASE, CHLOROPLASTIC"/>
    <property type="match status" value="1"/>
</dbReference>
<evidence type="ECO:0000256" key="4">
    <source>
        <dbReference type="ARBA" id="ARBA00022723"/>
    </source>
</evidence>
<evidence type="ECO:0000313" key="10">
    <source>
        <dbReference type="EMBL" id="TWJ33013.1"/>
    </source>
</evidence>
<dbReference type="EMBL" id="VLLN01000002">
    <property type="protein sequence ID" value="TWJ33013.1"/>
    <property type="molecule type" value="Genomic_DNA"/>
</dbReference>
<evidence type="ECO:0000256" key="6">
    <source>
        <dbReference type="ARBA" id="ARBA00023004"/>
    </source>
</evidence>
<evidence type="ECO:0000256" key="7">
    <source>
        <dbReference type="ARBA" id="ARBA00023014"/>
    </source>
</evidence>
<protein>
    <submittedName>
        <fullName evidence="10">Ferredoxin-nitrite reductase</fullName>
    </submittedName>
</protein>
<name>A0A562WU36_9BACT</name>
<dbReference type="InterPro" id="IPR006067">
    <property type="entry name" value="NO2/SO3_Rdtase_4Fe4S_dom"/>
</dbReference>
<dbReference type="GO" id="GO:0016491">
    <property type="term" value="F:oxidoreductase activity"/>
    <property type="evidence" value="ECO:0007669"/>
    <property type="project" value="UniProtKB-KW"/>
</dbReference>
<keyword evidence="3" id="KW-0349">Heme</keyword>
<dbReference type="AlphaFoldDB" id="A0A562WU36"/>
<dbReference type="Gene3D" id="3.90.480.10">
    <property type="entry name" value="Sulfite Reductase Hemoprotein,Domain 2"/>
    <property type="match status" value="1"/>
</dbReference>
<dbReference type="InterPro" id="IPR051329">
    <property type="entry name" value="NIR_SIR_4Fe-4S"/>
</dbReference>
<keyword evidence="4" id="KW-0479">Metal-binding</keyword>
<feature type="domain" description="Nitrite/sulphite reductase 4Fe-4S" evidence="8">
    <location>
        <begin position="109"/>
        <end position="230"/>
    </location>
</feature>
<evidence type="ECO:0000256" key="2">
    <source>
        <dbReference type="ARBA" id="ARBA00022485"/>
    </source>
</evidence>
<evidence type="ECO:0000256" key="5">
    <source>
        <dbReference type="ARBA" id="ARBA00023002"/>
    </source>
</evidence>
<dbReference type="PANTHER" id="PTHR32439:SF0">
    <property type="entry name" value="FERREDOXIN--NITRITE REDUCTASE, CHLOROPLASTIC"/>
    <property type="match status" value="1"/>
</dbReference>
<dbReference type="GO" id="GO:0046872">
    <property type="term" value="F:metal ion binding"/>
    <property type="evidence" value="ECO:0007669"/>
    <property type="project" value="UniProtKB-KW"/>
</dbReference>
<evidence type="ECO:0000256" key="3">
    <source>
        <dbReference type="ARBA" id="ARBA00022617"/>
    </source>
</evidence>
<dbReference type="Proteomes" id="UP000319449">
    <property type="component" value="Unassembled WGS sequence"/>
</dbReference>
<keyword evidence="5" id="KW-0560">Oxidoreductase</keyword>
<dbReference type="SUPFAM" id="SSF56014">
    <property type="entry name" value="Nitrite and sulphite reductase 4Fe-4S domain-like"/>
    <property type="match status" value="2"/>
</dbReference>
<dbReference type="InterPro" id="IPR036136">
    <property type="entry name" value="Nit/Sulf_reduc_fer-like_dom_sf"/>
</dbReference>
<comment type="caution">
    <text evidence="10">The sequence shown here is derived from an EMBL/GenBank/DDBJ whole genome shotgun (WGS) entry which is preliminary data.</text>
</comment>
<dbReference type="Gene3D" id="3.30.413.10">
    <property type="entry name" value="Sulfite Reductase Hemoprotein, domain 1"/>
    <property type="match status" value="2"/>
</dbReference>
<keyword evidence="11" id="KW-1185">Reference proteome</keyword>
<evidence type="ECO:0000313" key="11">
    <source>
        <dbReference type="Proteomes" id="UP000319449"/>
    </source>
</evidence>
<keyword evidence="6" id="KW-0408">Iron</keyword>
<feature type="domain" description="Nitrite/Sulfite reductase ferredoxin-like" evidence="9">
    <location>
        <begin position="14"/>
        <end position="79"/>
    </location>
</feature>
<reference evidence="10 11" key="1">
    <citation type="submission" date="2019-07" db="EMBL/GenBank/DDBJ databases">
        <title>Genomic Encyclopedia of Archaeal and Bacterial Type Strains, Phase II (KMG-II): from individual species to whole genera.</title>
        <authorList>
            <person name="Goeker M."/>
        </authorList>
    </citation>
    <scope>NUCLEOTIDE SEQUENCE [LARGE SCALE GENOMIC DNA]</scope>
    <source>
        <strain evidence="10 11">ATCC BAA-1139</strain>
    </source>
</reference>
<dbReference type="RefSeq" id="WP_145017601.1">
    <property type="nucleotide sequence ID" value="NZ_VLLN01000002.1"/>
</dbReference>
<dbReference type="Pfam" id="PF01077">
    <property type="entry name" value="NIR_SIR"/>
    <property type="match status" value="1"/>
</dbReference>
<dbReference type="OrthoDB" id="9803707at2"/>
<dbReference type="InterPro" id="IPR045854">
    <property type="entry name" value="NO2/SO3_Rdtase_4Fe4S_sf"/>
</dbReference>
<dbReference type="GO" id="GO:0020037">
    <property type="term" value="F:heme binding"/>
    <property type="evidence" value="ECO:0007669"/>
    <property type="project" value="InterPro"/>
</dbReference>
<dbReference type="Pfam" id="PF03460">
    <property type="entry name" value="NIR_SIR_ferr"/>
    <property type="match status" value="1"/>
</dbReference>